<dbReference type="KEGG" id="soa:G3M56_012600"/>
<name>A0A6B3LAT4_9BACT</name>
<dbReference type="RefSeq" id="WP_164364264.1">
    <property type="nucleotide sequence ID" value="NZ_CP066776.1"/>
</dbReference>
<dbReference type="AlphaFoldDB" id="A0A6B3LAT4"/>
<sequence>MLRSLMNLRGAKVVVASVAVVGTAMANVTPAMGAADSPDEMAPVQVLDQVVIPVPHEIFAVLDDLGIRNWKGVAPLPKRPQRLSRPQAALVMGAVVAEGFLAVQASDKNAIKDLGPEVLELAEMLGVKDEVAGHARAMVDGSDAGDWDSVRAELDKTQTTVRTAMEKLQDEELSQFVSLGGWVRGTEAVSHVILDSYSNERAELLRQPDLAVHFSKVLSNMGERARRVDGVPTMEKALVQLRILMNKEMLTDIEVAQIEHISNEVVAAIYGAKSEAKGGEEAAEDAAAENVEGKPTTDNQ</sequence>
<accession>A0A6B3LAT4</accession>
<organism evidence="1 2">
    <name type="scientific">Sulfuriroseicoccus oceanibius</name>
    <dbReference type="NCBI Taxonomy" id="2707525"/>
    <lineage>
        <taxon>Bacteria</taxon>
        <taxon>Pseudomonadati</taxon>
        <taxon>Verrucomicrobiota</taxon>
        <taxon>Verrucomicrobiia</taxon>
        <taxon>Verrucomicrobiales</taxon>
        <taxon>Verrucomicrobiaceae</taxon>
        <taxon>Sulfuriroseicoccus</taxon>
    </lineage>
</organism>
<dbReference type="Proteomes" id="UP000475117">
    <property type="component" value="Chromosome"/>
</dbReference>
<evidence type="ECO:0000313" key="1">
    <source>
        <dbReference type="EMBL" id="QQL44709.1"/>
    </source>
</evidence>
<evidence type="ECO:0000313" key="2">
    <source>
        <dbReference type="Proteomes" id="UP000475117"/>
    </source>
</evidence>
<proteinExistence type="predicted"/>
<reference evidence="1 2" key="1">
    <citation type="submission" date="2020-12" db="EMBL/GenBank/DDBJ databases">
        <title>Sulforoseuscoccus oceanibium gen. nov., sp. nov., a representative of the phylum Verrucomicrobia with special cytoplasmic membrane, and proposal of Sulforoseuscoccusaceae fam. nov.</title>
        <authorList>
            <person name="Xi F."/>
        </authorList>
    </citation>
    <scope>NUCLEOTIDE SEQUENCE [LARGE SCALE GENOMIC DNA]</scope>
    <source>
        <strain evidence="1 2">T37</strain>
    </source>
</reference>
<dbReference type="EMBL" id="CP066776">
    <property type="protein sequence ID" value="QQL44709.1"/>
    <property type="molecule type" value="Genomic_DNA"/>
</dbReference>
<keyword evidence="2" id="KW-1185">Reference proteome</keyword>
<gene>
    <name evidence="1" type="ORF">G3M56_012600</name>
</gene>
<protein>
    <submittedName>
        <fullName evidence="1">Uncharacterized protein</fullName>
    </submittedName>
</protein>